<protein>
    <submittedName>
        <fullName evidence="8">OmpA/MotB domain-containing protein</fullName>
    </submittedName>
</protein>
<evidence type="ECO:0000259" key="7">
    <source>
        <dbReference type="PROSITE" id="PS51123"/>
    </source>
</evidence>
<evidence type="ECO:0000313" key="8">
    <source>
        <dbReference type="EMBL" id="MES1930629.1"/>
    </source>
</evidence>
<keyword evidence="2 4" id="KW-0472">Membrane</keyword>
<evidence type="ECO:0000256" key="4">
    <source>
        <dbReference type="PROSITE-ProRule" id="PRU00473"/>
    </source>
</evidence>
<evidence type="ECO:0000256" key="1">
    <source>
        <dbReference type="ARBA" id="ARBA00004442"/>
    </source>
</evidence>
<name>A0ABV2B420_9GAMM</name>
<sequence length="315" mass="33857">MIRSVTRFLVIVVFSAGCLTTPAQAQQDTSKAAVDPPTHAKPVGSDEQAFATYPLITGRIAQRGGINGNISATRTVEGALSRATYELADNAEIDEIAKGYAQRLGTAGFDILYECEGADCGPTFVRASPGYRVSSSRFRSTPESQHYLAARKADSSGDVYVGIQIAATNAGVSAQVDTLRVKPREIGAISVNAAQMANDLDTKGRVALYGIFFNTDSAEVKPESRPTLSEIAKLMAERPGLRLLVVGHTDSRGTFDYNIDLSQRRAGAVVDLLAGRFGVERERLKPWGVGYSVPRASNNSDVGKSQNRRVELVVW</sequence>
<comment type="caution">
    <text evidence="8">The sequence shown here is derived from an EMBL/GenBank/DDBJ whole genome shotgun (WGS) entry which is preliminary data.</text>
</comment>
<organism evidence="8 9">
    <name type="scientific">Salinisphaera dokdonensis CL-ES53</name>
    <dbReference type="NCBI Taxonomy" id="1304272"/>
    <lineage>
        <taxon>Bacteria</taxon>
        <taxon>Pseudomonadati</taxon>
        <taxon>Pseudomonadota</taxon>
        <taxon>Gammaproteobacteria</taxon>
        <taxon>Salinisphaerales</taxon>
        <taxon>Salinisphaeraceae</taxon>
        <taxon>Salinisphaera</taxon>
    </lineage>
</organism>
<dbReference type="Proteomes" id="UP001460888">
    <property type="component" value="Unassembled WGS sequence"/>
</dbReference>
<keyword evidence="3" id="KW-0998">Cell outer membrane</keyword>
<dbReference type="EMBL" id="APND01000005">
    <property type="protein sequence ID" value="MES1930629.1"/>
    <property type="molecule type" value="Genomic_DNA"/>
</dbReference>
<keyword evidence="6" id="KW-0732">Signal</keyword>
<dbReference type="Gene3D" id="3.30.1330.60">
    <property type="entry name" value="OmpA-like domain"/>
    <property type="match status" value="1"/>
</dbReference>
<evidence type="ECO:0000256" key="3">
    <source>
        <dbReference type="ARBA" id="ARBA00023237"/>
    </source>
</evidence>
<dbReference type="PANTHER" id="PTHR30329:SF21">
    <property type="entry name" value="LIPOPROTEIN YIAD-RELATED"/>
    <property type="match status" value="1"/>
</dbReference>
<dbReference type="CDD" id="cd07185">
    <property type="entry name" value="OmpA_C-like"/>
    <property type="match status" value="1"/>
</dbReference>
<feature type="chain" id="PRO_5047261705" evidence="6">
    <location>
        <begin position="26"/>
        <end position="315"/>
    </location>
</feature>
<reference evidence="8 9" key="1">
    <citation type="submission" date="2013-03" db="EMBL/GenBank/DDBJ databases">
        <title>Salinisphaera dokdonensis CL-ES53 Genome Sequencing.</title>
        <authorList>
            <person name="Li C."/>
            <person name="Lai Q."/>
            <person name="Shao Z."/>
        </authorList>
    </citation>
    <scope>NUCLEOTIDE SEQUENCE [LARGE SCALE GENOMIC DNA]</scope>
    <source>
        <strain evidence="8 9">CL-ES53</strain>
    </source>
</reference>
<dbReference type="InterPro" id="IPR006690">
    <property type="entry name" value="OMPA-like_CS"/>
</dbReference>
<keyword evidence="9" id="KW-1185">Reference proteome</keyword>
<dbReference type="PANTHER" id="PTHR30329">
    <property type="entry name" value="STATOR ELEMENT OF FLAGELLAR MOTOR COMPLEX"/>
    <property type="match status" value="1"/>
</dbReference>
<evidence type="ECO:0000256" key="5">
    <source>
        <dbReference type="SAM" id="MobiDB-lite"/>
    </source>
</evidence>
<dbReference type="RefSeq" id="WP_353113007.1">
    <property type="nucleotide sequence ID" value="NZ_APND01000005.1"/>
</dbReference>
<feature type="domain" description="OmpA-like" evidence="7">
    <location>
        <begin position="200"/>
        <end position="315"/>
    </location>
</feature>
<dbReference type="SUPFAM" id="SSF103088">
    <property type="entry name" value="OmpA-like"/>
    <property type="match status" value="1"/>
</dbReference>
<dbReference type="InterPro" id="IPR036737">
    <property type="entry name" value="OmpA-like_sf"/>
</dbReference>
<evidence type="ECO:0000256" key="2">
    <source>
        <dbReference type="ARBA" id="ARBA00023136"/>
    </source>
</evidence>
<dbReference type="PROSITE" id="PS01068">
    <property type="entry name" value="OMPA_1"/>
    <property type="match status" value="1"/>
</dbReference>
<evidence type="ECO:0000313" key="9">
    <source>
        <dbReference type="Proteomes" id="UP001460888"/>
    </source>
</evidence>
<dbReference type="InterPro" id="IPR006665">
    <property type="entry name" value="OmpA-like"/>
</dbReference>
<evidence type="ECO:0000256" key="6">
    <source>
        <dbReference type="SAM" id="SignalP"/>
    </source>
</evidence>
<gene>
    <name evidence="8" type="ORF">SADO_15304</name>
</gene>
<dbReference type="PROSITE" id="PS51123">
    <property type="entry name" value="OMPA_2"/>
    <property type="match status" value="1"/>
</dbReference>
<proteinExistence type="predicted"/>
<dbReference type="InterPro" id="IPR006664">
    <property type="entry name" value="OMP_bac"/>
</dbReference>
<dbReference type="PROSITE" id="PS51257">
    <property type="entry name" value="PROKAR_LIPOPROTEIN"/>
    <property type="match status" value="1"/>
</dbReference>
<comment type="subcellular location">
    <subcellularLocation>
        <location evidence="1">Cell outer membrane</location>
    </subcellularLocation>
</comment>
<feature type="signal peptide" evidence="6">
    <location>
        <begin position="1"/>
        <end position="25"/>
    </location>
</feature>
<accession>A0ABV2B420</accession>
<dbReference type="PRINTS" id="PR01021">
    <property type="entry name" value="OMPADOMAIN"/>
</dbReference>
<feature type="region of interest" description="Disordered" evidence="5">
    <location>
        <begin position="25"/>
        <end position="44"/>
    </location>
</feature>
<dbReference type="InterPro" id="IPR050330">
    <property type="entry name" value="Bact_OuterMem_StrucFunc"/>
</dbReference>
<dbReference type="Pfam" id="PF00691">
    <property type="entry name" value="OmpA"/>
    <property type="match status" value="1"/>
</dbReference>